<dbReference type="Proteomes" id="UP001151760">
    <property type="component" value="Unassembled WGS sequence"/>
</dbReference>
<feature type="chain" id="PRO_5047086699" evidence="1">
    <location>
        <begin position="31"/>
        <end position="385"/>
    </location>
</feature>
<name>A0ABQ4Z5P1_9ASTR</name>
<gene>
    <name evidence="3" type="ORF">Tco_0750986</name>
</gene>
<protein>
    <submittedName>
        <fullName evidence="3">RNA-directed DNA polymerase, eukaryota, reverse transcriptase zinc-binding domain protein</fullName>
    </submittedName>
</protein>
<feature type="signal peptide" evidence="1">
    <location>
        <begin position="1"/>
        <end position="30"/>
    </location>
</feature>
<dbReference type="PANTHER" id="PTHR33116">
    <property type="entry name" value="REVERSE TRANSCRIPTASE ZINC-BINDING DOMAIN-CONTAINING PROTEIN-RELATED-RELATED"/>
    <property type="match status" value="1"/>
</dbReference>
<evidence type="ECO:0000259" key="2">
    <source>
        <dbReference type="Pfam" id="PF13966"/>
    </source>
</evidence>
<proteinExistence type="predicted"/>
<dbReference type="Pfam" id="PF13966">
    <property type="entry name" value="zf-RVT"/>
    <property type="match status" value="1"/>
</dbReference>
<dbReference type="PANTHER" id="PTHR33116:SF78">
    <property type="entry name" value="OS12G0587133 PROTEIN"/>
    <property type="match status" value="1"/>
</dbReference>
<dbReference type="GO" id="GO:0003964">
    <property type="term" value="F:RNA-directed DNA polymerase activity"/>
    <property type="evidence" value="ECO:0007669"/>
    <property type="project" value="UniProtKB-KW"/>
</dbReference>
<evidence type="ECO:0000313" key="4">
    <source>
        <dbReference type="Proteomes" id="UP001151760"/>
    </source>
</evidence>
<evidence type="ECO:0000313" key="3">
    <source>
        <dbReference type="EMBL" id="GJS84445.1"/>
    </source>
</evidence>
<keyword evidence="3" id="KW-0695">RNA-directed DNA polymerase</keyword>
<dbReference type="EMBL" id="BQNB010010975">
    <property type="protein sequence ID" value="GJS84445.1"/>
    <property type="molecule type" value="Genomic_DNA"/>
</dbReference>
<keyword evidence="4" id="KW-1185">Reference proteome</keyword>
<feature type="domain" description="Reverse transcriptase zinc-binding" evidence="2">
    <location>
        <begin position="236"/>
        <end position="289"/>
    </location>
</feature>
<reference evidence="3" key="1">
    <citation type="journal article" date="2022" name="Int. J. Mol. Sci.">
        <title>Draft Genome of Tanacetum Coccineum: Genomic Comparison of Closely Related Tanacetum-Family Plants.</title>
        <authorList>
            <person name="Yamashiro T."/>
            <person name="Shiraishi A."/>
            <person name="Nakayama K."/>
            <person name="Satake H."/>
        </authorList>
    </citation>
    <scope>NUCLEOTIDE SEQUENCE</scope>
</reference>
<sequence length="385" mass="43649">MEQGLRQGNPLSPLLFLLIAEALQISIIKACNKGVFNGVSLAESKGSGLKVNIYKSRIIGVGVPSSEVKAVAASLGYANDYLPFIYLGLLVDKRMRYRDGWNAVIKRFRNKLTCWKAKSLSIGRRLTLIKSILGSLPVYFLSLFKAPQKKEPWCIDGGCLMGAFPRLYALKTDKDCNINDHWTLENGEWGWSWSWRIPPRGRASNDLETLTSYVGSLNLYMKGMDDWKWSLDSSGQYLCLEGLLNRLPTRANLASRGVILEPANCPLYDNIIEDLDHCVMKCPVILPIWRKVWSWWDMVPRVVFPSFTISDIARGIIDPFSNSKIGKIRQGVFQIALWAIWKWRNKIVNASADTTPKIKEEDIFPTIQRLSRTWIGARSAFKQAN</sequence>
<dbReference type="InterPro" id="IPR026960">
    <property type="entry name" value="RVT-Znf"/>
</dbReference>
<organism evidence="3 4">
    <name type="scientific">Tanacetum coccineum</name>
    <dbReference type="NCBI Taxonomy" id="301880"/>
    <lineage>
        <taxon>Eukaryota</taxon>
        <taxon>Viridiplantae</taxon>
        <taxon>Streptophyta</taxon>
        <taxon>Embryophyta</taxon>
        <taxon>Tracheophyta</taxon>
        <taxon>Spermatophyta</taxon>
        <taxon>Magnoliopsida</taxon>
        <taxon>eudicotyledons</taxon>
        <taxon>Gunneridae</taxon>
        <taxon>Pentapetalae</taxon>
        <taxon>asterids</taxon>
        <taxon>campanulids</taxon>
        <taxon>Asterales</taxon>
        <taxon>Asteraceae</taxon>
        <taxon>Asteroideae</taxon>
        <taxon>Anthemideae</taxon>
        <taxon>Anthemidinae</taxon>
        <taxon>Tanacetum</taxon>
    </lineage>
</organism>
<evidence type="ECO:0000256" key="1">
    <source>
        <dbReference type="SAM" id="SignalP"/>
    </source>
</evidence>
<reference evidence="3" key="2">
    <citation type="submission" date="2022-01" db="EMBL/GenBank/DDBJ databases">
        <authorList>
            <person name="Yamashiro T."/>
            <person name="Shiraishi A."/>
            <person name="Satake H."/>
            <person name="Nakayama K."/>
        </authorList>
    </citation>
    <scope>NUCLEOTIDE SEQUENCE</scope>
</reference>
<comment type="caution">
    <text evidence="3">The sequence shown here is derived from an EMBL/GenBank/DDBJ whole genome shotgun (WGS) entry which is preliminary data.</text>
</comment>
<keyword evidence="3" id="KW-0548">Nucleotidyltransferase</keyword>
<accession>A0ABQ4Z5P1</accession>
<keyword evidence="3" id="KW-0808">Transferase</keyword>
<keyword evidence="1" id="KW-0732">Signal</keyword>